<protein>
    <submittedName>
        <fullName evidence="1">Uncharacterized protein</fullName>
    </submittedName>
</protein>
<dbReference type="Proteomes" id="UP001152795">
    <property type="component" value="Unassembled WGS sequence"/>
</dbReference>
<evidence type="ECO:0000313" key="1">
    <source>
        <dbReference type="EMBL" id="CAB4018231.1"/>
    </source>
</evidence>
<proteinExistence type="predicted"/>
<dbReference type="AlphaFoldDB" id="A0A6S7JPE9"/>
<organism evidence="1 2">
    <name type="scientific">Paramuricea clavata</name>
    <name type="common">Red gorgonian</name>
    <name type="synonym">Violescent sea-whip</name>
    <dbReference type="NCBI Taxonomy" id="317549"/>
    <lineage>
        <taxon>Eukaryota</taxon>
        <taxon>Metazoa</taxon>
        <taxon>Cnidaria</taxon>
        <taxon>Anthozoa</taxon>
        <taxon>Octocorallia</taxon>
        <taxon>Malacalcyonacea</taxon>
        <taxon>Plexauridae</taxon>
        <taxon>Paramuricea</taxon>
    </lineage>
</organism>
<comment type="caution">
    <text evidence="1">The sequence shown here is derived from an EMBL/GenBank/DDBJ whole genome shotgun (WGS) entry which is preliminary data.</text>
</comment>
<reference evidence="1" key="1">
    <citation type="submission" date="2020-04" db="EMBL/GenBank/DDBJ databases">
        <authorList>
            <person name="Alioto T."/>
            <person name="Alioto T."/>
            <person name="Gomez Garrido J."/>
        </authorList>
    </citation>
    <scope>NUCLEOTIDE SEQUENCE</scope>
    <source>
        <strain evidence="1">A484AB</strain>
    </source>
</reference>
<name>A0A6S7JPE9_PARCT</name>
<accession>A0A6S7JPE9</accession>
<sequence length="56" mass="6092">MGAICLQAAVLGLFLPETKGTPTLETMDDMKKNQRVALLDVNSNDKVEANNNDTEL</sequence>
<evidence type="ECO:0000313" key="2">
    <source>
        <dbReference type="Proteomes" id="UP001152795"/>
    </source>
</evidence>
<keyword evidence="2" id="KW-1185">Reference proteome</keyword>
<gene>
    <name evidence="1" type="ORF">PACLA_8A018905</name>
</gene>
<dbReference type="EMBL" id="CACRXK020009914">
    <property type="protein sequence ID" value="CAB4018231.1"/>
    <property type="molecule type" value="Genomic_DNA"/>
</dbReference>